<feature type="region of interest" description="Disordered" evidence="1">
    <location>
        <begin position="288"/>
        <end position="308"/>
    </location>
</feature>
<organism evidence="4 5">
    <name type="scientific">Trametes cubensis</name>
    <dbReference type="NCBI Taxonomy" id="1111947"/>
    <lineage>
        <taxon>Eukaryota</taxon>
        <taxon>Fungi</taxon>
        <taxon>Dikarya</taxon>
        <taxon>Basidiomycota</taxon>
        <taxon>Agaricomycotina</taxon>
        <taxon>Agaricomycetes</taxon>
        <taxon>Polyporales</taxon>
        <taxon>Polyporaceae</taxon>
        <taxon>Trametes</taxon>
    </lineage>
</organism>
<feature type="domain" description="DUF6534" evidence="3">
    <location>
        <begin position="187"/>
        <end position="264"/>
    </location>
</feature>
<dbReference type="Pfam" id="PF20152">
    <property type="entry name" value="DUF6534"/>
    <property type="match status" value="1"/>
</dbReference>
<keyword evidence="2" id="KW-0472">Membrane</keyword>
<evidence type="ECO:0000313" key="5">
    <source>
        <dbReference type="Proteomes" id="UP001215151"/>
    </source>
</evidence>
<feature type="transmembrane region" description="Helical" evidence="2">
    <location>
        <begin position="212"/>
        <end position="234"/>
    </location>
</feature>
<keyword evidence="5" id="KW-1185">Reference proteome</keyword>
<reference evidence="4" key="1">
    <citation type="submission" date="2022-11" db="EMBL/GenBank/DDBJ databases">
        <title>Genome Sequence of Cubamyces cubensis.</title>
        <authorList>
            <person name="Buettner E."/>
        </authorList>
    </citation>
    <scope>NUCLEOTIDE SEQUENCE</scope>
    <source>
        <strain evidence="4">MPL-01</strain>
    </source>
</reference>
<evidence type="ECO:0000256" key="1">
    <source>
        <dbReference type="SAM" id="MobiDB-lite"/>
    </source>
</evidence>
<dbReference type="InterPro" id="IPR045339">
    <property type="entry name" value="DUF6534"/>
</dbReference>
<evidence type="ECO:0000256" key="2">
    <source>
        <dbReference type="SAM" id="Phobius"/>
    </source>
</evidence>
<evidence type="ECO:0000259" key="3">
    <source>
        <dbReference type="Pfam" id="PF20152"/>
    </source>
</evidence>
<feature type="region of interest" description="Disordered" evidence="1">
    <location>
        <begin position="335"/>
        <end position="367"/>
    </location>
</feature>
<keyword evidence="2" id="KW-0812">Transmembrane</keyword>
<feature type="transmembrane region" description="Helical" evidence="2">
    <location>
        <begin position="173"/>
        <end position="200"/>
    </location>
</feature>
<evidence type="ECO:0000313" key="4">
    <source>
        <dbReference type="EMBL" id="KAJ8473097.1"/>
    </source>
</evidence>
<gene>
    <name evidence="4" type="ORF">ONZ51_g8086</name>
</gene>
<comment type="caution">
    <text evidence="4">The sequence shown here is derived from an EMBL/GenBank/DDBJ whole genome shotgun (WGS) entry which is preliminary data.</text>
</comment>
<dbReference type="EMBL" id="JAPEVG010000235">
    <property type="protein sequence ID" value="KAJ8473097.1"/>
    <property type="molecule type" value="Genomic_DNA"/>
</dbReference>
<feature type="transmembrane region" description="Helical" evidence="2">
    <location>
        <begin position="132"/>
        <end position="153"/>
    </location>
</feature>
<keyword evidence="2" id="KW-1133">Transmembrane helix</keyword>
<proteinExistence type="predicted"/>
<protein>
    <recommendedName>
        <fullName evidence="3">DUF6534 domain-containing protein</fullName>
    </recommendedName>
</protein>
<dbReference type="Proteomes" id="UP001215151">
    <property type="component" value="Unassembled WGS sequence"/>
</dbReference>
<name>A0AAD7TP98_9APHY</name>
<feature type="compositionally biased region" description="Basic and acidic residues" evidence="1">
    <location>
        <begin position="335"/>
        <end position="346"/>
    </location>
</feature>
<sequence>MSDFLEFVCGCCVFDDAAGAEDEPRSLNKRLPASTGTVSSSFGDIYPETEELIHDAVNAVTKVIIAWLLCTLSVVITVHGLWFFVTESIMRVTVDLSVLSAGELACLVRVLYVKRLWKLSKSFTLFNFRRRLVSAIASIIAICLCIVELAGSIEISLRLYTSSDAAKGDAGTILRPVFILIFATGIGADAILTGMMCLWLNSARTGLKRWEYAMPLPRIASSLVETGGMIAFFANPTSQIFLAFYLQIGVLYLSSLLTSLNARRKVKQRIEQPFSVNFSALNHVYDSSSPSGTVTDGDGGGVRASSELPPSVRHLTIPRPSHLVMRAHSDDIMLGDDKAMTPDVERPQGQLERGMLGRTHPSVGYQR</sequence>
<feature type="transmembrane region" description="Helical" evidence="2">
    <location>
        <begin position="63"/>
        <end position="84"/>
    </location>
</feature>
<accession>A0AAD7TP98</accession>
<dbReference type="AlphaFoldDB" id="A0AAD7TP98"/>
<feature type="transmembrane region" description="Helical" evidence="2">
    <location>
        <begin position="240"/>
        <end position="260"/>
    </location>
</feature>